<keyword evidence="5" id="KW-0256">Endoplasmic reticulum</keyword>
<dbReference type="Pfam" id="PF04506">
    <property type="entry name" value="Rft-1"/>
    <property type="match status" value="1"/>
</dbReference>
<reference evidence="11 12" key="1">
    <citation type="journal article" date="2022" name="bioRxiv">
        <title>Genomics of Preaxostyla Flagellates Illuminates Evolutionary Transitions and the Path Towards Mitochondrial Loss.</title>
        <authorList>
            <person name="Novak L.V.F."/>
            <person name="Treitli S.C."/>
            <person name="Pyrih J."/>
            <person name="Halakuc P."/>
            <person name="Pipaliya S.V."/>
            <person name="Vacek V."/>
            <person name="Brzon O."/>
            <person name="Soukal P."/>
            <person name="Eme L."/>
            <person name="Dacks J.B."/>
            <person name="Karnkowska A."/>
            <person name="Elias M."/>
            <person name="Hampl V."/>
        </authorList>
    </citation>
    <scope>NUCLEOTIDE SEQUENCE [LARGE SCALE GENOMIC DNA]</scope>
    <source>
        <strain evidence="11">NAU3</strain>
        <tissue evidence="11">Gut</tissue>
    </source>
</reference>
<gene>
    <name evidence="11" type="ORF">BLNAU_3667</name>
</gene>
<comment type="subcellular location">
    <subcellularLocation>
        <location evidence="1 9">Endoplasmic reticulum membrane</location>
        <topology evidence="1 9">Multi-pass membrane protein</topology>
    </subcellularLocation>
</comment>
<feature type="region of interest" description="Disordered" evidence="10">
    <location>
        <begin position="274"/>
        <end position="304"/>
    </location>
</feature>
<evidence type="ECO:0000256" key="3">
    <source>
        <dbReference type="ARBA" id="ARBA00010288"/>
    </source>
</evidence>
<feature type="transmembrane region" description="Helical" evidence="9">
    <location>
        <begin position="402"/>
        <end position="421"/>
    </location>
</feature>
<feature type="transmembrane region" description="Helical" evidence="9">
    <location>
        <begin position="15"/>
        <end position="34"/>
    </location>
</feature>
<feature type="compositionally biased region" description="Polar residues" evidence="10">
    <location>
        <begin position="138"/>
        <end position="149"/>
    </location>
</feature>
<feature type="transmembrane region" description="Helical" evidence="9">
    <location>
        <begin position="473"/>
        <end position="495"/>
    </location>
</feature>
<evidence type="ECO:0000313" key="11">
    <source>
        <dbReference type="EMBL" id="KAK2961221.1"/>
    </source>
</evidence>
<evidence type="ECO:0000256" key="10">
    <source>
        <dbReference type="SAM" id="MobiDB-lite"/>
    </source>
</evidence>
<feature type="transmembrane region" description="Helical" evidence="9">
    <location>
        <begin position="441"/>
        <end position="461"/>
    </location>
</feature>
<keyword evidence="12" id="KW-1185">Reference proteome</keyword>
<dbReference type="PANTHER" id="PTHR13117:SF5">
    <property type="entry name" value="PROTEIN RFT1 HOMOLOG"/>
    <property type="match status" value="1"/>
</dbReference>
<comment type="function">
    <text evidence="8 9">Intramembrane glycolipid transporter that operates in the biosynthetic pathway of dolichol-linked oligosaccharides, the glycan precursors employed in protein asparagine (N)-glycosylation. The sequential addition of sugars to dolichol pyrophosphate produces dolichol-linked oligosaccharides containing fourteen sugars, including two GlcNAcs, nine mannoses and three glucoses. Once assembled, the oligosaccharide is transferred from the lipid to nascent proteins by oligosaccharyltransferases. The assembly of dolichol-linked oligosaccharides begins on the cytosolic side of the endoplasmic reticulum membrane and finishes in its lumen. RFT1 could mediate the translocation of the cytosolically oriented intermediate DolPP-GlcNAc2Man5, produced by ALG11, into the ER lumen where dolichol-linked oligosaccharides assembly continues. However, the intramembrane lipid transporter activity could not be confirmed in vitro.</text>
</comment>
<dbReference type="EMBL" id="JARBJD010000017">
    <property type="protein sequence ID" value="KAK2961221.1"/>
    <property type="molecule type" value="Genomic_DNA"/>
</dbReference>
<sequence length="643" mass="71128">MIWYGLLRPKNVEGYSFNWIDSVYIITSYVEVLFEPFYILIQHCHLIPLLLFSECLSVVVQQVVIVVCLSIARSMIGTGARESDIVIVAGANLVRVAINGVGMAFGVERQRLKEARLRRESTNRDPNEQGGPSPADKVQTTSSDTSTRPQVPPHTFSDLLPFSSFCSRPPFPKALFKTDLLSVLLDSVLRLFLDFTSPVISSRILSTDSLSTLSQSRVPSSLVLASVAAPLEQRVGENAAKMRVREEEAKKQGTQERNSTFEFLEWSEEGLEMQSPTSSLSFSPQPSSPSSTPSTKPAADNREEWEKVVEASIEMGRPLELEEELQQSPPPILSPRSSSLPADAMSEHVDDSETEAISLAAVVHNPDTRTLLTPPPLPDAPTQPAPTTQSELPMTVSVILPLALRFALYAAIFIFAFLAPLSTELVSLLFGQQWLKPPLSLPLYTFLFFLVAALLFVNGTSEALCRSLLSSSLLFASSVALSVSSVVYFGLTWWLGSKFQVFGMAVAELINSLVRVITSWVLLFLNERQKKAASPVTPVESPMRSVWLPLRNLSQPAIRSTTVSVLPRATPTVFATVSFVFFIFLRLSIARNDSKRDTETELPRFLVPFSLPYALFYSIVVVSFAAVYVTLIIRKDKQIRVLF</sequence>
<evidence type="ECO:0000256" key="7">
    <source>
        <dbReference type="ARBA" id="ARBA00023136"/>
    </source>
</evidence>
<evidence type="ECO:0000256" key="9">
    <source>
        <dbReference type="RuleBase" id="RU365067"/>
    </source>
</evidence>
<feature type="transmembrane region" description="Helical" evidence="9">
    <location>
        <begin position="501"/>
        <end position="525"/>
    </location>
</feature>
<accession>A0ABQ9YC33</accession>
<feature type="region of interest" description="Disordered" evidence="10">
    <location>
        <begin position="116"/>
        <end position="153"/>
    </location>
</feature>
<evidence type="ECO:0000256" key="5">
    <source>
        <dbReference type="ARBA" id="ARBA00022824"/>
    </source>
</evidence>
<protein>
    <recommendedName>
        <fullName evidence="9">Protein RFT1 homolog</fullName>
    </recommendedName>
</protein>
<feature type="compositionally biased region" description="Low complexity" evidence="10">
    <location>
        <begin position="275"/>
        <end position="297"/>
    </location>
</feature>
<feature type="compositionally biased region" description="Basic and acidic residues" evidence="10">
    <location>
        <begin position="116"/>
        <end position="127"/>
    </location>
</feature>
<evidence type="ECO:0000313" key="12">
    <source>
        <dbReference type="Proteomes" id="UP001281761"/>
    </source>
</evidence>
<keyword evidence="7 9" id="KW-0472">Membrane</keyword>
<evidence type="ECO:0000256" key="2">
    <source>
        <dbReference type="ARBA" id="ARBA00004922"/>
    </source>
</evidence>
<evidence type="ECO:0000256" key="8">
    <source>
        <dbReference type="ARBA" id="ARBA00045912"/>
    </source>
</evidence>
<dbReference type="InterPro" id="IPR007594">
    <property type="entry name" value="RFT1"/>
</dbReference>
<feature type="transmembrane region" description="Helical" evidence="9">
    <location>
        <begin position="609"/>
        <end position="633"/>
    </location>
</feature>
<evidence type="ECO:0000256" key="4">
    <source>
        <dbReference type="ARBA" id="ARBA00022692"/>
    </source>
</evidence>
<feature type="transmembrane region" description="Helical" evidence="9">
    <location>
        <begin position="569"/>
        <end position="589"/>
    </location>
</feature>
<comment type="caution">
    <text evidence="9">Lacks conserved residue(s) required for the propagation of feature annotation.</text>
</comment>
<dbReference type="PANTHER" id="PTHR13117">
    <property type="entry name" value="ENDOPLASMIC RETICULUM MULTISPAN TRANSMEMBRANE PROTEIN-RELATED"/>
    <property type="match status" value="1"/>
</dbReference>
<name>A0ABQ9YC33_9EUKA</name>
<comment type="caution">
    <text evidence="11">The sequence shown here is derived from an EMBL/GenBank/DDBJ whole genome shotgun (WGS) entry which is preliminary data.</text>
</comment>
<evidence type="ECO:0000256" key="1">
    <source>
        <dbReference type="ARBA" id="ARBA00004477"/>
    </source>
</evidence>
<organism evidence="11 12">
    <name type="scientific">Blattamonas nauphoetae</name>
    <dbReference type="NCBI Taxonomy" id="2049346"/>
    <lineage>
        <taxon>Eukaryota</taxon>
        <taxon>Metamonada</taxon>
        <taxon>Preaxostyla</taxon>
        <taxon>Oxymonadida</taxon>
        <taxon>Blattamonas</taxon>
    </lineage>
</organism>
<comment type="similarity">
    <text evidence="3 9">Belongs to the RFT1 family.</text>
</comment>
<feature type="transmembrane region" description="Helical" evidence="9">
    <location>
        <begin position="85"/>
        <end position="107"/>
    </location>
</feature>
<comment type="pathway">
    <text evidence="2">Protein modification; protein glycosylation.</text>
</comment>
<feature type="transmembrane region" description="Helical" evidence="9">
    <location>
        <begin position="46"/>
        <end position="73"/>
    </location>
</feature>
<proteinExistence type="inferred from homology"/>
<dbReference type="Proteomes" id="UP001281761">
    <property type="component" value="Unassembled WGS sequence"/>
</dbReference>
<keyword evidence="4 9" id="KW-0812">Transmembrane</keyword>
<keyword evidence="6 9" id="KW-1133">Transmembrane helix</keyword>
<evidence type="ECO:0000256" key="6">
    <source>
        <dbReference type="ARBA" id="ARBA00022989"/>
    </source>
</evidence>
<feature type="region of interest" description="Disordered" evidence="10">
    <location>
        <begin position="322"/>
        <end position="343"/>
    </location>
</feature>